<feature type="region of interest" description="Disordered" evidence="1">
    <location>
        <begin position="40"/>
        <end position="69"/>
    </location>
</feature>
<gene>
    <name evidence="2" type="ORF">PCASD_10221</name>
</gene>
<feature type="compositionally biased region" description="Basic and acidic residues" evidence="1">
    <location>
        <begin position="40"/>
        <end position="50"/>
    </location>
</feature>
<feature type="compositionally biased region" description="Polar residues" evidence="1">
    <location>
        <begin position="52"/>
        <end position="63"/>
    </location>
</feature>
<proteinExistence type="predicted"/>
<comment type="caution">
    <text evidence="2">The sequence shown here is derived from an EMBL/GenBank/DDBJ whole genome shotgun (WGS) entry which is preliminary data.</text>
</comment>
<accession>A0A2N5UD25</accession>
<evidence type="ECO:0000313" key="2">
    <source>
        <dbReference type="EMBL" id="PLW35645.1"/>
    </source>
</evidence>
<reference evidence="2 3" key="1">
    <citation type="submission" date="2017-11" db="EMBL/GenBank/DDBJ databases">
        <title>De novo assembly and phasing of dikaryotic genomes from two isolates of Puccinia coronata f. sp. avenae, the causal agent of oat crown rust.</title>
        <authorList>
            <person name="Miller M.E."/>
            <person name="Zhang Y."/>
            <person name="Omidvar V."/>
            <person name="Sperschneider J."/>
            <person name="Schwessinger B."/>
            <person name="Raley C."/>
            <person name="Palmer J.M."/>
            <person name="Garnica D."/>
            <person name="Upadhyaya N."/>
            <person name="Rathjen J."/>
            <person name="Taylor J.M."/>
            <person name="Park R.F."/>
            <person name="Dodds P.N."/>
            <person name="Hirsch C.D."/>
            <person name="Kianian S.F."/>
            <person name="Figueroa M."/>
        </authorList>
    </citation>
    <scope>NUCLEOTIDE SEQUENCE [LARGE SCALE GENOMIC DNA]</scope>
    <source>
        <strain evidence="2">12SD80</strain>
    </source>
</reference>
<sequence>MDPLVAPELQMPDQQEPPTPRMRGTRRAGGVLTQASVWKSPEKLSGHDSDGSLFTTTGSQLTTPLDRPSHPPSRHILWRVLDVQGMYDFLGLWCSKEGGWARWLRWFLELSITYFTLAVIALRNLSNRHLGNTYCPRPTYSACDYKEVYLDGHLELDCSSSPSSWPETERHITYRGHQATIASVAISSSSSWISSASLDSVVSDALKQHSPRQLRLSLIAQRWDLGMDFAERAMAEVRNQESTLNALRYGVGQADAPIRRLAGLQGDGLFASSRRHTAQADLHAALCDSFNMPGINASLCLEKPGGALPATILMAPSSPLAANSPRLWIIHHTRRATTSFGEKEDGLSFAQHSCPMPPSGISSSSPWIYSAPLDSVASVWSLPPPEHETYAP</sequence>
<evidence type="ECO:0000256" key="1">
    <source>
        <dbReference type="SAM" id="MobiDB-lite"/>
    </source>
</evidence>
<protein>
    <submittedName>
        <fullName evidence="2">Uncharacterized protein</fullName>
    </submittedName>
</protein>
<name>A0A2N5UD25_9BASI</name>
<evidence type="ECO:0000313" key="3">
    <source>
        <dbReference type="Proteomes" id="UP000235392"/>
    </source>
</evidence>
<organism evidence="2 3">
    <name type="scientific">Puccinia coronata f. sp. avenae</name>
    <dbReference type="NCBI Taxonomy" id="200324"/>
    <lineage>
        <taxon>Eukaryota</taxon>
        <taxon>Fungi</taxon>
        <taxon>Dikarya</taxon>
        <taxon>Basidiomycota</taxon>
        <taxon>Pucciniomycotina</taxon>
        <taxon>Pucciniomycetes</taxon>
        <taxon>Pucciniales</taxon>
        <taxon>Pucciniaceae</taxon>
        <taxon>Puccinia</taxon>
    </lineage>
</organism>
<dbReference type="Proteomes" id="UP000235392">
    <property type="component" value="Unassembled WGS sequence"/>
</dbReference>
<feature type="region of interest" description="Disordered" evidence="1">
    <location>
        <begin position="1"/>
        <end position="27"/>
    </location>
</feature>
<dbReference type="AlphaFoldDB" id="A0A2N5UD25"/>
<dbReference type="EMBL" id="PGCI01000174">
    <property type="protein sequence ID" value="PLW35645.1"/>
    <property type="molecule type" value="Genomic_DNA"/>
</dbReference>